<reference evidence="2" key="1">
    <citation type="journal article" date="2019" name="Int. J. Syst. Evol. Microbiol.">
        <title>The Global Catalogue of Microorganisms (GCM) 10K type strain sequencing project: providing services to taxonomists for standard genome sequencing and annotation.</title>
        <authorList>
            <consortium name="The Broad Institute Genomics Platform"/>
            <consortium name="The Broad Institute Genome Sequencing Center for Infectious Disease"/>
            <person name="Wu L."/>
            <person name="Ma J."/>
        </authorList>
    </citation>
    <scope>NUCLEOTIDE SEQUENCE [LARGE SCALE GENOMIC DNA]</scope>
    <source>
        <strain evidence="2">CCM 7044</strain>
    </source>
</reference>
<comment type="caution">
    <text evidence="1">The sequence shown here is derived from an EMBL/GenBank/DDBJ whole genome shotgun (WGS) entry which is preliminary data.</text>
</comment>
<dbReference type="InterPro" id="IPR029058">
    <property type="entry name" value="AB_hydrolase_fold"/>
</dbReference>
<protein>
    <submittedName>
        <fullName evidence="1">Uncharacterized protein</fullName>
    </submittedName>
</protein>
<proteinExistence type="predicted"/>
<dbReference type="EMBL" id="JBHUOG010000001">
    <property type="protein sequence ID" value="MFD2792079.1"/>
    <property type="molecule type" value="Genomic_DNA"/>
</dbReference>
<organism evidence="1 2">
    <name type="scientific">Promicromonospora vindobonensis</name>
    <dbReference type="NCBI Taxonomy" id="195748"/>
    <lineage>
        <taxon>Bacteria</taxon>
        <taxon>Bacillati</taxon>
        <taxon>Actinomycetota</taxon>
        <taxon>Actinomycetes</taxon>
        <taxon>Micrococcales</taxon>
        <taxon>Promicromonosporaceae</taxon>
        <taxon>Promicromonospora</taxon>
    </lineage>
</organism>
<gene>
    <name evidence="1" type="ORF">ACFS27_00815</name>
</gene>
<dbReference type="Proteomes" id="UP001597479">
    <property type="component" value="Unassembled WGS sequence"/>
</dbReference>
<dbReference type="Gene3D" id="3.40.50.1820">
    <property type="entry name" value="alpha/beta hydrolase"/>
    <property type="match status" value="1"/>
</dbReference>
<evidence type="ECO:0000313" key="2">
    <source>
        <dbReference type="Proteomes" id="UP001597479"/>
    </source>
</evidence>
<sequence>MPPLEAAGHTVRALTLPGLESVDDGRSAVHLSDHVDAVVAAIDAVPRLARVVLVRWGTRPEPRGDQ</sequence>
<dbReference type="RefSeq" id="WP_377179368.1">
    <property type="nucleotide sequence ID" value="NZ_JBHUOG010000001.1"/>
</dbReference>
<name>A0ABW5VLJ6_9MICO</name>
<keyword evidence="2" id="KW-1185">Reference proteome</keyword>
<evidence type="ECO:0000313" key="1">
    <source>
        <dbReference type="EMBL" id="MFD2792079.1"/>
    </source>
</evidence>
<accession>A0ABW5VLJ6</accession>